<dbReference type="PROSITE" id="PS51257">
    <property type="entry name" value="PROKAR_LIPOPROTEIN"/>
    <property type="match status" value="1"/>
</dbReference>
<evidence type="ECO:0000256" key="3">
    <source>
        <dbReference type="ARBA" id="ARBA00022692"/>
    </source>
</evidence>
<comment type="similarity">
    <text evidence="2">Belongs to the LemA family.</text>
</comment>
<name>A0ABU5MWI4_9BACT</name>
<dbReference type="InterPro" id="IPR007156">
    <property type="entry name" value="MamQ_LemA"/>
</dbReference>
<evidence type="ECO:0000256" key="5">
    <source>
        <dbReference type="ARBA" id="ARBA00023136"/>
    </source>
</evidence>
<keyword evidence="7" id="KW-1185">Reference proteome</keyword>
<dbReference type="Gene3D" id="1.20.1440.20">
    <property type="entry name" value="LemA-like domain"/>
    <property type="match status" value="1"/>
</dbReference>
<dbReference type="SUPFAM" id="SSF140478">
    <property type="entry name" value="LemA-like"/>
    <property type="match status" value="1"/>
</dbReference>
<dbReference type="InterPro" id="IPR023353">
    <property type="entry name" value="LemA-like_dom_sf"/>
</dbReference>
<keyword evidence="5" id="KW-0472">Membrane</keyword>
<dbReference type="Proteomes" id="UP001290861">
    <property type="component" value="Unassembled WGS sequence"/>
</dbReference>
<organism evidence="6 7">
    <name type="scientific">Pontiella agarivorans</name>
    <dbReference type="NCBI Taxonomy" id="3038953"/>
    <lineage>
        <taxon>Bacteria</taxon>
        <taxon>Pseudomonadati</taxon>
        <taxon>Kiritimatiellota</taxon>
        <taxon>Kiritimatiellia</taxon>
        <taxon>Kiritimatiellales</taxon>
        <taxon>Pontiellaceae</taxon>
        <taxon>Pontiella</taxon>
    </lineage>
</organism>
<dbReference type="PANTHER" id="PTHR34478:SF2">
    <property type="entry name" value="MEMBRANE PROTEIN"/>
    <property type="match status" value="1"/>
</dbReference>
<accession>A0ABU5MWI4</accession>
<evidence type="ECO:0000313" key="6">
    <source>
        <dbReference type="EMBL" id="MDZ8118522.1"/>
    </source>
</evidence>
<keyword evidence="3" id="KW-0812">Transmembrane</keyword>
<dbReference type="RefSeq" id="WP_322608321.1">
    <property type="nucleotide sequence ID" value="NZ_JARVCO010000010.1"/>
</dbReference>
<sequence>MKKGCLIPLIAAGVLLVGVLSMGGCVAGKYNGFVTQEENVDKAWANVETVLQRRYDLIPNLVNTVKGFADHEKELLTEVTRLRSQWGEAKAAGNTEQSVKTAGMLESALGRLMVVVEKYPDVKANQNFLALQEELAGTENRISVERRRYNEAVAAYNVSIRRFPGNMMANMFGFDKKEAFEAAPEAAAAPTVEF</sequence>
<evidence type="ECO:0000256" key="1">
    <source>
        <dbReference type="ARBA" id="ARBA00004167"/>
    </source>
</evidence>
<evidence type="ECO:0000313" key="7">
    <source>
        <dbReference type="Proteomes" id="UP001290861"/>
    </source>
</evidence>
<dbReference type="EMBL" id="JARVCO010000010">
    <property type="protein sequence ID" value="MDZ8118522.1"/>
    <property type="molecule type" value="Genomic_DNA"/>
</dbReference>
<proteinExistence type="inferred from homology"/>
<gene>
    <name evidence="6" type="ORF">P9H32_07765</name>
</gene>
<evidence type="ECO:0000256" key="4">
    <source>
        <dbReference type="ARBA" id="ARBA00022989"/>
    </source>
</evidence>
<comment type="caution">
    <text evidence="6">The sequence shown here is derived from an EMBL/GenBank/DDBJ whole genome shotgun (WGS) entry which is preliminary data.</text>
</comment>
<keyword evidence="4" id="KW-1133">Transmembrane helix</keyword>
<dbReference type="Pfam" id="PF04011">
    <property type="entry name" value="LemA"/>
    <property type="match status" value="1"/>
</dbReference>
<comment type="subcellular location">
    <subcellularLocation>
        <location evidence="1">Membrane</location>
        <topology evidence="1">Single-pass membrane protein</topology>
    </subcellularLocation>
</comment>
<reference evidence="6 7" key="1">
    <citation type="journal article" date="2024" name="Appl. Environ. Microbiol.">
        <title>Pontiella agarivorans sp. nov., a novel marine anaerobic bacterium capable of degrading macroalgal polysaccharides and fixing nitrogen.</title>
        <authorList>
            <person name="Liu N."/>
            <person name="Kivenson V."/>
            <person name="Peng X."/>
            <person name="Cui Z."/>
            <person name="Lankiewicz T.S."/>
            <person name="Gosselin K.M."/>
            <person name="English C.J."/>
            <person name="Blair E.M."/>
            <person name="O'Malley M.A."/>
            <person name="Valentine D.L."/>
        </authorList>
    </citation>
    <scope>NUCLEOTIDE SEQUENCE [LARGE SCALE GENOMIC DNA]</scope>
    <source>
        <strain evidence="6 7">NLcol2</strain>
    </source>
</reference>
<protein>
    <submittedName>
        <fullName evidence="6">LemA family protein</fullName>
    </submittedName>
</protein>
<dbReference type="PANTHER" id="PTHR34478">
    <property type="entry name" value="PROTEIN LEMA"/>
    <property type="match status" value="1"/>
</dbReference>
<evidence type="ECO:0000256" key="2">
    <source>
        <dbReference type="ARBA" id="ARBA00008854"/>
    </source>
</evidence>